<feature type="transmembrane region" description="Helical" evidence="1">
    <location>
        <begin position="97"/>
        <end position="118"/>
    </location>
</feature>
<evidence type="ECO:0000313" key="2">
    <source>
        <dbReference type="EMBL" id="NEA29900.1"/>
    </source>
</evidence>
<sequence length="123" mass="12909">MEGTGRYEAGGNFLIVANIFSVVACLLIMGVAYDYRTGSGVAPAFGVAGLLVGLLLLAPRARCSARRTSVRAYAASAAFFYAGGILVIFIGVLFSALLFRLGILVAVLAICFSCAAFFRSRLN</sequence>
<comment type="caution">
    <text evidence="2">The sequence shown here is derived from an EMBL/GenBank/DDBJ whole genome shotgun (WGS) entry which is preliminary data.</text>
</comment>
<accession>A0A6L9QWI6</accession>
<dbReference type="AlphaFoldDB" id="A0A6L9QWI6"/>
<keyword evidence="1" id="KW-0472">Membrane</keyword>
<dbReference type="PROSITE" id="PS51257">
    <property type="entry name" value="PROKAR_LIPOPROTEIN"/>
    <property type="match status" value="1"/>
</dbReference>
<keyword evidence="1" id="KW-0812">Transmembrane</keyword>
<organism evidence="2 3">
    <name type="scientific">Actinomadura bangladeshensis</name>
    <dbReference type="NCBI Taxonomy" id="453573"/>
    <lineage>
        <taxon>Bacteria</taxon>
        <taxon>Bacillati</taxon>
        <taxon>Actinomycetota</taxon>
        <taxon>Actinomycetes</taxon>
        <taxon>Streptosporangiales</taxon>
        <taxon>Thermomonosporaceae</taxon>
        <taxon>Actinomadura</taxon>
    </lineage>
</organism>
<dbReference type="RefSeq" id="WP_163064555.1">
    <property type="nucleotide sequence ID" value="NZ_JAAGLI010001252.1"/>
</dbReference>
<feature type="transmembrane region" description="Helical" evidence="1">
    <location>
        <begin position="70"/>
        <end position="91"/>
    </location>
</feature>
<evidence type="ECO:0000256" key="1">
    <source>
        <dbReference type="SAM" id="Phobius"/>
    </source>
</evidence>
<dbReference type="Proteomes" id="UP000475532">
    <property type="component" value="Unassembled WGS sequence"/>
</dbReference>
<protein>
    <submittedName>
        <fullName evidence="2">Uncharacterized protein</fullName>
    </submittedName>
</protein>
<gene>
    <name evidence="2" type="ORF">G3I70_46475</name>
</gene>
<reference evidence="2 3" key="1">
    <citation type="submission" date="2020-01" db="EMBL/GenBank/DDBJ databases">
        <title>Insect and environment-associated Actinomycetes.</title>
        <authorList>
            <person name="Currrie C."/>
            <person name="Chevrette M."/>
            <person name="Carlson C."/>
            <person name="Stubbendieck R."/>
            <person name="Wendt-Pienkowski E."/>
        </authorList>
    </citation>
    <scope>NUCLEOTIDE SEQUENCE [LARGE SCALE GENOMIC DNA]</scope>
    <source>
        <strain evidence="2 3">SID10258</strain>
    </source>
</reference>
<feature type="transmembrane region" description="Helical" evidence="1">
    <location>
        <begin position="12"/>
        <end position="33"/>
    </location>
</feature>
<name>A0A6L9QWI6_9ACTN</name>
<feature type="transmembrane region" description="Helical" evidence="1">
    <location>
        <begin position="39"/>
        <end position="58"/>
    </location>
</feature>
<proteinExistence type="predicted"/>
<evidence type="ECO:0000313" key="3">
    <source>
        <dbReference type="Proteomes" id="UP000475532"/>
    </source>
</evidence>
<keyword evidence="1" id="KW-1133">Transmembrane helix</keyword>
<dbReference type="EMBL" id="JAAGLI010001252">
    <property type="protein sequence ID" value="NEA29900.1"/>
    <property type="molecule type" value="Genomic_DNA"/>
</dbReference>